<evidence type="ECO:0000256" key="2">
    <source>
        <dbReference type="ARBA" id="ARBA00004347"/>
    </source>
</evidence>
<dbReference type="PANTHER" id="PTHR10261:SF0">
    <property type="entry name" value="COATOMER SUBUNIT GAMMA-2"/>
    <property type="match status" value="1"/>
</dbReference>
<keyword evidence="8" id="KW-0931">ER-Golgi transport</keyword>
<dbReference type="InterPro" id="IPR017106">
    <property type="entry name" value="Coatomer_gsu"/>
</dbReference>
<evidence type="ECO:0000256" key="7">
    <source>
        <dbReference type="ARBA" id="ARBA00022737"/>
    </source>
</evidence>
<evidence type="ECO:0000256" key="14">
    <source>
        <dbReference type="ARBA" id="ARBA00081297"/>
    </source>
</evidence>
<dbReference type="GO" id="GO:0000139">
    <property type="term" value="C:Golgi membrane"/>
    <property type="evidence" value="ECO:0007669"/>
    <property type="project" value="UniProtKB-SubCell"/>
</dbReference>
<comment type="subcellular location">
    <subcellularLocation>
        <location evidence="2">Cytoplasmic vesicle</location>
        <location evidence="2">COPI-coated vesicle membrane</location>
        <topology evidence="2">Peripheral membrane protein</topology>
        <orientation evidence="2">Cytoplasmic side</orientation>
    </subcellularLocation>
    <subcellularLocation>
        <location evidence="1">Golgi apparatus membrane</location>
        <topology evidence="1">Peripheral membrane protein</topology>
        <orientation evidence="1">Cytoplasmic side</orientation>
    </subcellularLocation>
</comment>
<keyword evidence="4" id="KW-0813">Transport</keyword>
<evidence type="ECO:0000256" key="12">
    <source>
        <dbReference type="ARBA" id="ARBA00023329"/>
    </source>
</evidence>
<dbReference type="Pfam" id="PF08752">
    <property type="entry name" value="COP-gamma_platf"/>
    <property type="match status" value="1"/>
</dbReference>
<dbReference type="STRING" id="98403.A0A151GS17"/>
<dbReference type="Gene3D" id="1.25.10.10">
    <property type="entry name" value="Leucine-rich Repeat Variant"/>
    <property type="match status" value="2"/>
</dbReference>
<dbReference type="Gene3D" id="2.60.40.1480">
    <property type="entry name" value="Coatomer, gamma subunit, appendage domain"/>
    <property type="match status" value="1"/>
</dbReference>
<dbReference type="InterPro" id="IPR002553">
    <property type="entry name" value="Clathrin/coatomer_adapt-like_N"/>
</dbReference>
<feature type="domain" description="Coatomer gamma subunit appendage Ig-like subdomain" evidence="17">
    <location>
        <begin position="722"/>
        <end position="870"/>
    </location>
</feature>
<comment type="similarity">
    <text evidence="3">Belongs to the COPG family.</text>
</comment>
<proteinExistence type="inferred from homology"/>
<evidence type="ECO:0000256" key="10">
    <source>
        <dbReference type="ARBA" id="ARBA00023034"/>
    </source>
</evidence>
<keyword evidence="5" id="KW-0963">Cytoplasm</keyword>
<dbReference type="GO" id="GO:0006891">
    <property type="term" value="P:intra-Golgi vesicle-mediated transport"/>
    <property type="evidence" value="ECO:0007669"/>
    <property type="project" value="TreeGrafter"/>
</dbReference>
<dbReference type="EMBL" id="LAYC01000001">
    <property type="protein sequence ID" value="KYK59861.1"/>
    <property type="molecule type" value="Genomic_DNA"/>
</dbReference>
<dbReference type="GO" id="GO:0009306">
    <property type="term" value="P:protein secretion"/>
    <property type="evidence" value="ECO:0007669"/>
    <property type="project" value="TreeGrafter"/>
</dbReference>
<evidence type="ECO:0000259" key="18">
    <source>
        <dbReference type="Pfam" id="PF16381"/>
    </source>
</evidence>
<dbReference type="GO" id="GO:0005198">
    <property type="term" value="F:structural molecule activity"/>
    <property type="evidence" value="ECO:0007669"/>
    <property type="project" value="InterPro"/>
</dbReference>
<dbReference type="GO" id="GO:0006888">
    <property type="term" value="P:endoplasmic reticulum to Golgi vesicle-mediated transport"/>
    <property type="evidence" value="ECO:0007669"/>
    <property type="project" value="TreeGrafter"/>
</dbReference>
<reference evidence="19 20" key="1">
    <citation type="journal article" date="2016" name="Sci. Rep.">
        <title>Insights into Adaptations to a Near-Obligate Nematode Endoparasitic Lifestyle from the Finished Genome of Drechmeria coniospora.</title>
        <authorList>
            <person name="Zhang L."/>
            <person name="Zhou Z."/>
            <person name="Guo Q."/>
            <person name="Fokkens L."/>
            <person name="Miskei M."/>
            <person name="Pocsi I."/>
            <person name="Zhang W."/>
            <person name="Chen M."/>
            <person name="Wang L."/>
            <person name="Sun Y."/>
            <person name="Donzelli B.G."/>
            <person name="Gibson D.M."/>
            <person name="Nelson D.R."/>
            <person name="Luo J.G."/>
            <person name="Rep M."/>
            <person name="Liu H."/>
            <person name="Yang S."/>
            <person name="Wang J."/>
            <person name="Krasnoff S.B."/>
            <person name="Xu Y."/>
            <person name="Molnar I."/>
            <person name="Lin M."/>
        </authorList>
    </citation>
    <scope>NUCLEOTIDE SEQUENCE [LARGE SCALE GENOMIC DNA]</scope>
    <source>
        <strain evidence="19 20">ARSEF 6962</strain>
    </source>
</reference>
<dbReference type="FunCoup" id="A0A151GS17">
    <property type="interactions" value="1153"/>
</dbReference>
<name>A0A151GS17_DRECN</name>
<evidence type="ECO:0000313" key="20">
    <source>
        <dbReference type="Proteomes" id="UP000076580"/>
    </source>
</evidence>
<evidence type="ECO:0000313" key="19">
    <source>
        <dbReference type="EMBL" id="KYK59861.1"/>
    </source>
</evidence>
<keyword evidence="12" id="KW-0968">Cytoplasmic vesicle</keyword>
<dbReference type="FunFam" id="2.60.40.1480:FF:000001">
    <property type="entry name" value="Coatomer subunit gamma"/>
    <property type="match status" value="1"/>
</dbReference>
<evidence type="ECO:0000256" key="8">
    <source>
        <dbReference type="ARBA" id="ARBA00022892"/>
    </source>
</evidence>
<dbReference type="GO" id="GO:0006886">
    <property type="term" value="P:intracellular protein transport"/>
    <property type="evidence" value="ECO:0007669"/>
    <property type="project" value="InterPro"/>
</dbReference>
<feature type="region of interest" description="Disordered" evidence="15">
    <location>
        <begin position="1120"/>
        <end position="1173"/>
    </location>
</feature>
<dbReference type="GO" id="GO:0005793">
    <property type="term" value="C:endoplasmic reticulum-Golgi intermediate compartment"/>
    <property type="evidence" value="ECO:0007669"/>
    <property type="project" value="TreeGrafter"/>
</dbReference>
<dbReference type="InterPro" id="IPR012295">
    <property type="entry name" value="TBP_dom_sf"/>
</dbReference>
<dbReference type="FunFam" id="1.25.10.10:FF:000046">
    <property type="entry name" value="Coatomer subunit gamma"/>
    <property type="match status" value="1"/>
</dbReference>
<evidence type="ECO:0000256" key="11">
    <source>
        <dbReference type="ARBA" id="ARBA00023136"/>
    </source>
</evidence>
<dbReference type="InterPro" id="IPR009028">
    <property type="entry name" value="Coatomer/calthrin_app_sub_C"/>
</dbReference>
<dbReference type="Pfam" id="PF16381">
    <property type="entry name" value="Coatomer_g_Cpla"/>
    <property type="match status" value="1"/>
</dbReference>
<feature type="compositionally biased region" description="Basic and acidic residues" evidence="15">
    <location>
        <begin position="1125"/>
        <end position="1155"/>
    </location>
</feature>
<feature type="region of interest" description="Disordered" evidence="15">
    <location>
        <begin position="1061"/>
        <end position="1106"/>
    </location>
</feature>
<sequence>MISLRSNLGALSRWYGSQLITGCQLKAGGVSRDGASSLPAPKCQRQPFQPVAKMSYGKKDEDADLGMVKVDRTQVFQEGKSSNGNGSWPLPLSDRSRLFNSSPIQPRRCRILLTKIALLLYTGDRFPTNESTSLFFGISKLFQNRDPNLRQMVHLVTKELSNSAEDIIMVTSTIMKDTGGGSDAIFRPNAIRALCRIIDATTVQSVERVMKTAIVDKNPSVSSAALVSSYHLLPIARDVVRRWQSETQEAAASSKTGSGFSMGFSGSGQMPMNNSAMTQYHAIGLLYQMRMHDRMALVKMVQQFGAPGAVKSPAATIMLVRLAAQLAEEDASLRKPMMQLLDGWLRHKSEMVNFEAAKAICDMRDVTDDEINQAVHVLQLFLTSPRAVTKFSALRILHNIASFRPSAVAACNPDIELLISNSNRSIATFAITTLLKTGNEASVDRLMKQISSFMSEITDEFKITIVEAIRTLCLKFPDKQAGMLTFLSGILRDEGGYEFKRAVVESMFDLIKFVPGSKDEALAHLCEFIEDCEFTKLSVRILHLIGLEGPKTAQPTKYIRYIYNRVVLENAIVRAAAVTAMAKFGVNQKDPDVKASVKVLLTRCLDDVDDEVRDRAALNLKLMDEGANTMARTFVQNDNIFSLPEFEHQLVMYVTSEDQSAFDDPFDISAVPVVTREQADAEDRSKKLTATVPALKASKAGPTKAAPSGAEAAATASAQARRYAEELMQIPEMKEFGNVLKSSQVVELTEAETEYIVTVVKHVFKEHVVLQYEVTNTLPDTVLEKVSVVATPVEEDELEEDFIIEAEKLGTDEPGKVYVAFKKANGDGSLPATAISNVLKFTSKEMDPTTGEPEESGYEDEYEVSEFELTGSDYVIPTFASNFNHLWEQIGASGEEAEETLQLSGMKSIADATEQIIATLSLQPLDGTDVPMNQSTHMLKLLGKTVNGGRVVATVRMAFSSRSGVTTKMTVRSEEENVAALDIEAKGGGRGCKDGLLESLDGPASNVFADAEGLDADLGRLLEASPDADVRIGGVAGAELTGAGGGPGALGVVAGAGITSGAGAKDSRLAGGGSRGRGVKDERVASRHGDERKGHGEKRDVSWAGPGGGDVLRLVLVSSQPSGMRQREGGKEEGYEAGKGRDTGWRERRENERGKGKVTATGDGGRGKEMGSDGLDEAVPGLGEACIGARVTRCAVCGDEDSAPIQLRLHDAIYHEEGRD</sequence>
<dbReference type="Proteomes" id="UP000076580">
    <property type="component" value="Chromosome 01"/>
</dbReference>
<feature type="domain" description="Clathrin/coatomer adaptor adaptin-like N-terminal" evidence="16">
    <location>
        <begin position="96"/>
        <end position="625"/>
    </location>
</feature>
<dbReference type="FunFam" id="1.25.10.10:FF:000071">
    <property type="entry name" value="Coatomer subunit gamma"/>
    <property type="match status" value="1"/>
</dbReference>
<protein>
    <recommendedName>
        <fullName evidence="14">Gamma-coat protein</fullName>
    </recommendedName>
</protein>
<dbReference type="AlphaFoldDB" id="A0A151GS17"/>
<evidence type="ECO:0000256" key="5">
    <source>
        <dbReference type="ARBA" id="ARBA00022490"/>
    </source>
</evidence>
<dbReference type="FunFam" id="3.30.310.10:FF:000008">
    <property type="entry name" value="Coatomer subunit gamma"/>
    <property type="match status" value="1"/>
</dbReference>
<dbReference type="SUPFAM" id="SSF48371">
    <property type="entry name" value="ARM repeat"/>
    <property type="match status" value="1"/>
</dbReference>
<dbReference type="PANTHER" id="PTHR10261">
    <property type="entry name" value="COATOMER SUBUNIT GAMMA"/>
    <property type="match status" value="1"/>
</dbReference>
<evidence type="ECO:0000256" key="13">
    <source>
        <dbReference type="ARBA" id="ARBA00025536"/>
    </source>
</evidence>
<dbReference type="GO" id="GO:0005783">
    <property type="term" value="C:endoplasmic reticulum"/>
    <property type="evidence" value="ECO:0007669"/>
    <property type="project" value="TreeGrafter"/>
</dbReference>
<dbReference type="Gene3D" id="3.30.310.10">
    <property type="entry name" value="TATA-Binding Protein"/>
    <property type="match status" value="1"/>
</dbReference>
<keyword evidence="6" id="KW-0597">Phosphoprotein</keyword>
<dbReference type="InterPro" id="IPR032154">
    <property type="entry name" value="Coatomer_g_Cpla"/>
</dbReference>
<evidence type="ECO:0000256" key="3">
    <source>
        <dbReference type="ARBA" id="ARBA00010720"/>
    </source>
</evidence>
<accession>A0A151GS17</accession>
<dbReference type="GO" id="GO:0030126">
    <property type="term" value="C:COPI vesicle coat"/>
    <property type="evidence" value="ECO:0007669"/>
    <property type="project" value="InterPro"/>
</dbReference>
<dbReference type="RefSeq" id="XP_040659213.1">
    <property type="nucleotide sequence ID" value="XM_040798330.1"/>
</dbReference>
<dbReference type="SUPFAM" id="SSF49348">
    <property type="entry name" value="Clathrin adaptor appendage domain"/>
    <property type="match status" value="1"/>
</dbReference>
<organism evidence="19 20">
    <name type="scientific">Drechmeria coniospora</name>
    <name type="common">Nematophagous fungus</name>
    <name type="synonym">Meria coniospora</name>
    <dbReference type="NCBI Taxonomy" id="98403"/>
    <lineage>
        <taxon>Eukaryota</taxon>
        <taxon>Fungi</taxon>
        <taxon>Dikarya</taxon>
        <taxon>Ascomycota</taxon>
        <taxon>Pezizomycotina</taxon>
        <taxon>Sordariomycetes</taxon>
        <taxon>Hypocreomycetidae</taxon>
        <taxon>Hypocreales</taxon>
        <taxon>Ophiocordycipitaceae</taxon>
        <taxon>Drechmeria</taxon>
    </lineage>
</organism>
<dbReference type="InParanoid" id="A0A151GS17"/>
<keyword evidence="11" id="KW-0472">Membrane</keyword>
<feature type="compositionally biased region" description="Basic and acidic residues" evidence="15">
    <location>
        <begin position="1078"/>
        <end position="1101"/>
    </location>
</feature>
<evidence type="ECO:0000259" key="16">
    <source>
        <dbReference type="Pfam" id="PF01602"/>
    </source>
</evidence>
<evidence type="ECO:0000256" key="1">
    <source>
        <dbReference type="ARBA" id="ARBA00004255"/>
    </source>
</evidence>
<keyword evidence="20" id="KW-1185">Reference proteome</keyword>
<dbReference type="Pfam" id="PF01602">
    <property type="entry name" value="Adaptin_N"/>
    <property type="match status" value="1"/>
</dbReference>
<evidence type="ECO:0000256" key="15">
    <source>
        <dbReference type="SAM" id="MobiDB-lite"/>
    </source>
</evidence>
<evidence type="ECO:0000256" key="9">
    <source>
        <dbReference type="ARBA" id="ARBA00022927"/>
    </source>
</evidence>
<dbReference type="InterPro" id="IPR037067">
    <property type="entry name" value="Coatomer_gsu_app_sf"/>
</dbReference>
<dbReference type="InterPro" id="IPR016024">
    <property type="entry name" value="ARM-type_fold"/>
</dbReference>
<keyword evidence="7" id="KW-0677">Repeat</keyword>
<feature type="domain" description="Coatomer subunit gamma C-terminal" evidence="18">
    <location>
        <begin position="872"/>
        <end position="981"/>
    </location>
</feature>
<comment type="caution">
    <text evidence="19">The sequence shown here is derived from an EMBL/GenBank/DDBJ whole genome shotgun (WGS) entry which is preliminary data.</text>
</comment>
<evidence type="ECO:0000256" key="6">
    <source>
        <dbReference type="ARBA" id="ARBA00022553"/>
    </source>
</evidence>
<dbReference type="InterPro" id="IPR011989">
    <property type="entry name" value="ARM-like"/>
</dbReference>
<dbReference type="InterPro" id="IPR013041">
    <property type="entry name" value="Clathrin_app_Ig-like_sf"/>
</dbReference>
<dbReference type="SUPFAM" id="SSF55711">
    <property type="entry name" value="Subdomain of clathrin and coatomer appendage domain"/>
    <property type="match status" value="1"/>
</dbReference>
<keyword evidence="9" id="KW-0653">Protein transport</keyword>
<comment type="function">
    <text evidence="13">The coatomer is a cytosolic protein complex that binds to dilysine motifs and reversibly associates with Golgi non-clathrin-coated vesicles, which further mediate biosynthetic protein transport from the ER, via the Golgi up to the trans Golgi network. Coatomer complex is required for budding from Golgi membranes, and is essential for the retrograde Golgi-to-ER transport of dilysine-tagged proteins.</text>
</comment>
<evidence type="ECO:0000256" key="4">
    <source>
        <dbReference type="ARBA" id="ARBA00022448"/>
    </source>
</evidence>
<dbReference type="InterPro" id="IPR013040">
    <property type="entry name" value="Coatomer_gsu_app_Ig-like_dom"/>
</dbReference>
<gene>
    <name evidence="19" type="ORF">DCS_00995</name>
</gene>
<keyword evidence="10" id="KW-0333">Golgi apparatus</keyword>
<dbReference type="GeneID" id="63713638"/>
<evidence type="ECO:0000259" key="17">
    <source>
        <dbReference type="Pfam" id="PF08752"/>
    </source>
</evidence>